<keyword evidence="2" id="KW-1185">Reference proteome</keyword>
<dbReference type="RefSeq" id="WP_329074387.1">
    <property type="nucleotide sequence ID" value="NZ_CP109495.1"/>
</dbReference>
<organism evidence="1 2">
    <name type="scientific">Streptomyces niveus</name>
    <name type="common">Streptomyces spheroides</name>
    <dbReference type="NCBI Taxonomy" id="193462"/>
    <lineage>
        <taxon>Bacteria</taxon>
        <taxon>Bacillati</taxon>
        <taxon>Actinomycetota</taxon>
        <taxon>Actinomycetes</taxon>
        <taxon>Kitasatosporales</taxon>
        <taxon>Streptomycetaceae</taxon>
        <taxon>Streptomyces</taxon>
    </lineage>
</organism>
<dbReference type="InterPro" id="IPR016024">
    <property type="entry name" value="ARM-type_fold"/>
</dbReference>
<evidence type="ECO:0000313" key="1">
    <source>
        <dbReference type="EMBL" id="WUX50743.1"/>
    </source>
</evidence>
<protein>
    <recommendedName>
        <fullName evidence="3">PBS lyase</fullName>
    </recommendedName>
</protein>
<proteinExistence type="predicted"/>
<dbReference type="EMBL" id="CP109495">
    <property type="protein sequence ID" value="WUX50743.1"/>
    <property type="molecule type" value="Genomic_DNA"/>
</dbReference>
<gene>
    <name evidence="1" type="ORF">OG442_03860</name>
</gene>
<name>A0ABZ1ZW93_STRNV</name>
<dbReference type="SUPFAM" id="SSF48371">
    <property type="entry name" value="ARM repeat"/>
    <property type="match status" value="1"/>
</dbReference>
<accession>A0ABZ1ZW93</accession>
<dbReference type="Proteomes" id="UP001432209">
    <property type="component" value="Chromosome"/>
</dbReference>
<evidence type="ECO:0000313" key="2">
    <source>
        <dbReference type="Proteomes" id="UP001432209"/>
    </source>
</evidence>
<reference evidence="1" key="1">
    <citation type="submission" date="2022-10" db="EMBL/GenBank/DDBJ databases">
        <title>The complete genomes of actinobacterial strains from the NBC collection.</title>
        <authorList>
            <person name="Joergensen T.S."/>
            <person name="Alvarez Arevalo M."/>
            <person name="Sterndorff E.B."/>
            <person name="Faurdal D."/>
            <person name="Vuksanovic O."/>
            <person name="Mourched A.-S."/>
            <person name="Charusanti P."/>
            <person name="Shaw S."/>
            <person name="Blin K."/>
            <person name="Weber T."/>
        </authorList>
    </citation>
    <scope>NUCLEOTIDE SEQUENCE</scope>
    <source>
        <strain evidence="1">NBC_01432</strain>
    </source>
</reference>
<evidence type="ECO:0008006" key="3">
    <source>
        <dbReference type="Google" id="ProtNLM"/>
    </source>
</evidence>
<sequence>MSLTVDQLLAALEPLSYPNRLKHLARTVRSLPPGDELTSLLVELASRGTYERRLAAFAALIGRQLDFLAERLTDRDPVVRAYALRAARTLPLPDAAIEAAYEDASADARQRLSAVVLASGRTALAERLVPRLRERWGDHAAAKLLPVCSARFVAAALPELSYAVESWTKLGLGFPDQVLDHVEGQLADRPRAERDAAWHRYEEGIAAAVSARAERVLSMLERQGPDAFPAALVQRLNELVAVDAERVVRLLTVRQRGGRLYAPYPSTSVLRRIVQADPPSLPALGRHWADRHPHLFAGLLKALPPHRRSDFFDLAKEGVELGADDVLPVLAVLPRERRWAESRRWAARRRETGRPWYEILELVAYGPVAEARAELLAGTRRPDADDRALAWPLLIANAARSRDRDAVHEMLNELLRLRNEQDPVRGAALGALADVRSDLFTAADTQALDRVLRDALEARDISYGTRQALRRLAVDLLRENAGDGERALLVWSLGALEKIAAHVGVGDLGPLDRTLRRGQEHLVLDALRPWLDAAMNKADYRLLFTLTSSLGVRAHRMPVLQELLEEALKYGDDGAFASAASYWLAPLSTRDARVARILELEPSAAVLDPVERVLTARRTDLLDVLLGGQPPYGRFLRRGTRRPLPQLRCAERWLPRQQAAAGALAAAAAGDKSQPLHSRAAAIRAAAAIPGHGRALALRYAESPEVVLAEAALGALVWADDPQDALPVLLAHVGGDRARVAVYAASRAARFVAPSQLAERLEALLTAEQGVKVTSRKEAVRLAATLVPLPRAAALLSTAFHAPPRHPDIQAAVVAFTTDLLGEEETWAVLTAATEGAPQVLQAVVRPAAWSLPEIHRPRYARLVGDVCRSADPEVARSGLGVLPHWARYAPEAVDGLSERVTDLGEGEETHAVWRSAAATISRLAVSGLPHPLGGAAPGSLLHDTLAALLPAITAGEPDTPPDRDLPSRQRALALLPAQQDRPNGETRPVLESLSALLADVPSLAGARARLLRDLVDLDADLPELTTRLRDLATNATGRPALAATTADQLRSRLGYGALPPTPTTILTAATALAHLGDPATGLLSAALITGTGPRLGWPPPWRTALRDLRAHPSADVRDAALGVIIRAAE</sequence>